<feature type="transmembrane region" description="Helical" evidence="1">
    <location>
        <begin position="23"/>
        <end position="46"/>
    </location>
</feature>
<dbReference type="Proteomes" id="UP001229421">
    <property type="component" value="Unassembled WGS sequence"/>
</dbReference>
<comment type="caution">
    <text evidence="2">The sequence shown here is derived from an EMBL/GenBank/DDBJ whole genome shotgun (WGS) entry which is preliminary data.</text>
</comment>
<evidence type="ECO:0000313" key="3">
    <source>
        <dbReference type="Proteomes" id="UP001229421"/>
    </source>
</evidence>
<organism evidence="2 3">
    <name type="scientific">Tagetes erecta</name>
    <name type="common">African marigold</name>
    <dbReference type="NCBI Taxonomy" id="13708"/>
    <lineage>
        <taxon>Eukaryota</taxon>
        <taxon>Viridiplantae</taxon>
        <taxon>Streptophyta</taxon>
        <taxon>Embryophyta</taxon>
        <taxon>Tracheophyta</taxon>
        <taxon>Spermatophyta</taxon>
        <taxon>Magnoliopsida</taxon>
        <taxon>eudicotyledons</taxon>
        <taxon>Gunneridae</taxon>
        <taxon>Pentapetalae</taxon>
        <taxon>asterids</taxon>
        <taxon>campanulids</taxon>
        <taxon>Asterales</taxon>
        <taxon>Asteraceae</taxon>
        <taxon>Asteroideae</taxon>
        <taxon>Heliantheae alliance</taxon>
        <taxon>Tageteae</taxon>
        <taxon>Tagetes</taxon>
    </lineage>
</organism>
<name>A0AAD8NGK1_TARER</name>
<keyword evidence="1" id="KW-1133">Transmembrane helix</keyword>
<reference evidence="2" key="1">
    <citation type="journal article" date="2023" name="bioRxiv">
        <title>Improved chromosome-level genome assembly for marigold (Tagetes erecta).</title>
        <authorList>
            <person name="Jiang F."/>
            <person name="Yuan L."/>
            <person name="Wang S."/>
            <person name="Wang H."/>
            <person name="Xu D."/>
            <person name="Wang A."/>
            <person name="Fan W."/>
        </authorList>
    </citation>
    <scope>NUCLEOTIDE SEQUENCE</scope>
    <source>
        <strain evidence="2">WSJ</strain>
        <tissue evidence="2">Leaf</tissue>
    </source>
</reference>
<proteinExistence type="predicted"/>
<keyword evidence="3" id="KW-1185">Reference proteome</keyword>
<dbReference type="EMBL" id="JAUHHV010000011">
    <property type="protein sequence ID" value="KAK1409024.1"/>
    <property type="molecule type" value="Genomic_DNA"/>
</dbReference>
<protein>
    <submittedName>
        <fullName evidence="2">Uncharacterized protein</fullName>
    </submittedName>
</protein>
<evidence type="ECO:0000313" key="2">
    <source>
        <dbReference type="EMBL" id="KAK1409024.1"/>
    </source>
</evidence>
<keyword evidence="1" id="KW-0812">Transmembrane</keyword>
<accession>A0AAD8NGK1</accession>
<keyword evidence="1" id="KW-0472">Membrane</keyword>
<evidence type="ECO:0000256" key="1">
    <source>
        <dbReference type="SAM" id="Phobius"/>
    </source>
</evidence>
<dbReference type="AlphaFoldDB" id="A0AAD8NGK1"/>
<gene>
    <name evidence="2" type="ORF">QVD17_41267</name>
</gene>
<sequence length="66" mass="7414">MLMVFLCFRFNVGSLLWLSLEGMLIGIGVVFALHGFVVVGALAFCYNLHEDNVWRSVGEQSEYAEN</sequence>